<name>A0A9E8Z9J0_9CYAN</name>
<proteinExistence type="predicted"/>
<evidence type="ECO:0000313" key="1">
    <source>
        <dbReference type="EMBL" id="WAL58806.1"/>
    </source>
</evidence>
<protein>
    <submittedName>
        <fullName evidence="1">Uncharacterized protein</fullName>
    </submittedName>
</protein>
<gene>
    <name evidence="1" type="ORF">OXH18_16710</name>
</gene>
<dbReference type="AlphaFoldDB" id="A0A9E8Z9J0"/>
<sequence>MTLILDGTAWEELFQQFPGSYPPDLILDDFETVESFPACLGRGYTRSMELLPGMWLDVFDRTLYQDWIFRSSVCDHAVQYSVLLTGFIHHEDTYPTLGGQRSYVSGSGISPSYTAKYERSQRLAGVSIHLLPAVMEEFLMEMPDSPRSLLKVLLKNV</sequence>
<evidence type="ECO:0000313" key="2">
    <source>
        <dbReference type="Proteomes" id="UP001163152"/>
    </source>
</evidence>
<accession>A0A9E8Z9J0</accession>
<dbReference type="EMBL" id="CP113797">
    <property type="protein sequence ID" value="WAL58806.1"/>
    <property type="molecule type" value="Genomic_DNA"/>
</dbReference>
<organism evidence="1 2">
    <name type="scientific">Thermocoleostomius sinensis A174</name>
    <dbReference type="NCBI Taxonomy" id="2016057"/>
    <lineage>
        <taxon>Bacteria</taxon>
        <taxon>Bacillati</taxon>
        <taxon>Cyanobacteriota</taxon>
        <taxon>Cyanophyceae</taxon>
        <taxon>Oculatellales</taxon>
        <taxon>Oculatellaceae</taxon>
        <taxon>Thermocoleostomius</taxon>
    </lineage>
</organism>
<reference evidence="1" key="1">
    <citation type="submission" date="2022-12" db="EMBL/GenBank/DDBJ databases">
        <title>Polyphasic identification of a Novel Hot-Spring Cyanobacterium Ocullathermofonsia sinensis gen nov. sp. nov. and Genomic Insights on its Adaptations to the Thermal Habitat.</title>
        <authorList>
            <person name="Daroch M."/>
            <person name="Tang J."/>
            <person name="Jiang Y."/>
        </authorList>
    </citation>
    <scope>NUCLEOTIDE SEQUENCE</scope>
    <source>
        <strain evidence="1">PKUAC-SCTA174</strain>
    </source>
</reference>
<dbReference type="KEGG" id="tsin:OXH18_16710"/>
<keyword evidence="2" id="KW-1185">Reference proteome</keyword>
<dbReference type="RefSeq" id="WP_268608238.1">
    <property type="nucleotide sequence ID" value="NZ_CP113797.1"/>
</dbReference>
<dbReference type="Proteomes" id="UP001163152">
    <property type="component" value="Chromosome"/>
</dbReference>